<sequence>MKDLALFLLHSLVDDEAAVEITETESDLGGVTLTIKVAKEDMGRVIGRDGKVIRSIRDVIKILALKLNKHVDVVLAE</sequence>
<evidence type="ECO:0000313" key="5">
    <source>
        <dbReference type="Proteomes" id="UP000034050"/>
    </source>
</evidence>
<dbReference type="CDD" id="cd22533">
    <property type="entry name" value="KH-II_YlqC-like"/>
    <property type="match status" value="1"/>
</dbReference>
<protein>
    <submittedName>
        <fullName evidence="4">Uncharacterized protein</fullName>
    </submittedName>
</protein>
<dbReference type="Gene3D" id="3.30.300.20">
    <property type="match status" value="1"/>
</dbReference>
<dbReference type="SUPFAM" id="SSF54814">
    <property type="entry name" value="Prokaryotic type KH domain (KH-domain type II)"/>
    <property type="match status" value="1"/>
</dbReference>
<reference evidence="4 5" key="1">
    <citation type="journal article" date="2015" name="Nature">
        <title>rRNA introns, odd ribosomes, and small enigmatic genomes across a large radiation of phyla.</title>
        <authorList>
            <person name="Brown C.T."/>
            <person name="Hug L.A."/>
            <person name="Thomas B.C."/>
            <person name="Sharon I."/>
            <person name="Castelle C.J."/>
            <person name="Singh A."/>
            <person name="Wilkins M.J."/>
            <person name="Williams K.H."/>
            <person name="Banfield J.F."/>
        </authorList>
    </citation>
    <scope>NUCLEOTIDE SEQUENCE [LARGE SCALE GENOMIC DNA]</scope>
</reference>
<evidence type="ECO:0000256" key="1">
    <source>
        <dbReference type="ARBA" id="ARBA00022490"/>
    </source>
</evidence>
<dbReference type="PANTHER" id="PTHR34654">
    <property type="entry name" value="UPF0109 PROTEIN SCO5592"/>
    <property type="match status" value="1"/>
</dbReference>
<evidence type="ECO:0000256" key="2">
    <source>
        <dbReference type="ARBA" id="ARBA00022884"/>
    </source>
</evidence>
<dbReference type="PANTHER" id="PTHR34654:SF1">
    <property type="entry name" value="RNA-BINDING PROTEIN KHPA"/>
    <property type="match status" value="1"/>
</dbReference>
<name>A0A0G1CL44_9BACT</name>
<comment type="caution">
    <text evidence="4">The sequence shown here is derived from an EMBL/GenBank/DDBJ whole genome shotgun (WGS) entry which is preliminary data.</text>
</comment>
<dbReference type="Pfam" id="PF13083">
    <property type="entry name" value="KH_KhpA-B"/>
    <property type="match status" value="1"/>
</dbReference>
<accession>A0A0G1CL44</accession>
<dbReference type="InterPro" id="IPR015946">
    <property type="entry name" value="KH_dom-like_a/b"/>
</dbReference>
<evidence type="ECO:0000313" key="4">
    <source>
        <dbReference type="EMBL" id="KKS86187.1"/>
    </source>
</evidence>
<dbReference type="PROSITE" id="PS50084">
    <property type="entry name" value="KH_TYPE_1"/>
    <property type="match status" value="1"/>
</dbReference>
<dbReference type="InterPro" id="IPR009019">
    <property type="entry name" value="KH_sf_prok-type"/>
</dbReference>
<keyword evidence="1" id="KW-0963">Cytoplasm</keyword>
<dbReference type="GO" id="GO:0003723">
    <property type="term" value="F:RNA binding"/>
    <property type="evidence" value="ECO:0007669"/>
    <property type="project" value="UniProtKB-UniRule"/>
</dbReference>
<dbReference type="Proteomes" id="UP000034050">
    <property type="component" value="Unassembled WGS sequence"/>
</dbReference>
<gene>
    <name evidence="4" type="ORF">UV61_C0012G0014</name>
</gene>
<organism evidence="4 5">
    <name type="scientific">Candidatus Gottesmanbacteria bacterium GW2011_GWB1_43_11</name>
    <dbReference type="NCBI Taxonomy" id="1618446"/>
    <lineage>
        <taxon>Bacteria</taxon>
        <taxon>Candidatus Gottesmaniibacteriota</taxon>
    </lineage>
</organism>
<dbReference type="AlphaFoldDB" id="A0A0G1CL44"/>
<dbReference type="InterPro" id="IPR020627">
    <property type="entry name" value="KhpA"/>
</dbReference>
<proteinExistence type="predicted"/>
<dbReference type="STRING" id="1618446.UV61_C0012G0014"/>
<evidence type="ECO:0000256" key="3">
    <source>
        <dbReference type="PROSITE-ProRule" id="PRU00117"/>
    </source>
</evidence>
<dbReference type="EMBL" id="LCFD01000012">
    <property type="protein sequence ID" value="KKS86187.1"/>
    <property type="molecule type" value="Genomic_DNA"/>
</dbReference>
<keyword evidence="2 3" id="KW-0694">RNA-binding</keyword>